<dbReference type="EnsemblProtists" id="EKX41095">
    <property type="protein sequence ID" value="EKX41095"/>
    <property type="gene ID" value="GUITHDRAFT_153922"/>
</dbReference>
<dbReference type="PaxDb" id="55529-EKX41095"/>
<feature type="non-terminal residue" evidence="1">
    <location>
        <position position="187"/>
    </location>
</feature>
<organism evidence="1">
    <name type="scientific">Guillardia theta (strain CCMP2712)</name>
    <name type="common">Cryptophyte</name>
    <dbReference type="NCBI Taxonomy" id="905079"/>
    <lineage>
        <taxon>Eukaryota</taxon>
        <taxon>Cryptophyceae</taxon>
        <taxon>Pyrenomonadales</taxon>
        <taxon>Geminigeraceae</taxon>
        <taxon>Guillardia</taxon>
    </lineage>
</organism>
<protein>
    <submittedName>
        <fullName evidence="1 2">Uncharacterized protein</fullName>
    </submittedName>
</protein>
<name>L1IZ35_GUITC</name>
<proteinExistence type="predicted"/>
<dbReference type="Proteomes" id="UP000011087">
    <property type="component" value="Unassembled WGS sequence"/>
</dbReference>
<dbReference type="GeneID" id="17297716"/>
<gene>
    <name evidence="1" type="ORF">GUITHDRAFT_153922</name>
</gene>
<dbReference type="AlphaFoldDB" id="L1IZ35"/>
<keyword evidence="3" id="KW-1185">Reference proteome</keyword>
<reference evidence="1 3" key="1">
    <citation type="journal article" date="2012" name="Nature">
        <title>Algal genomes reveal evolutionary mosaicism and the fate of nucleomorphs.</title>
        <authorList>
            <consortium name="DOE Joint Genome Institute"/>
            <person name="Curtis B.A."/>
            <person name="Tanifuji G."/>
            <person name="Burki F."/>
            <person name="Gruber A."/>
            <person name="Irimia M."/>
            <person name="Maruyama S."/>
            <person name="Arias M.C."/>
            <person name="Ball S.G."/>
            <person name="Gile G.H."/>
            <person name="Hirakawa Y."/>
            <person name="Hopkins J.F."/>
            <person name="Kuo A."/>
            <person name="Rensing S.A."/>
            <person name="Schmutz J."/>
            <person name="Symeonidi A."/>
            <person name="Elias M."/>
            <person name="Eveleigh R.J."/>
            <person name="Herman E.K."/>
            <person name="Klute M.J."/>
            <person name="Nakayama T."/>
            <person name="Obornik M."/>
            <person name="Reyes-Prieto A."/>
            <person name="Armbrust E.V."/>
            <person name="Aves S.J."/>
            <person name="Beiko R.G."/>
            <person name="Coutinho P."/>
            <person name="Dacks J.B."/>
            <person name="Durnford D.G."/>
            <person name="Fast N.M."/>
            <person name="Green B.R."/>
            <person name="Grisdale C.J."/>
            <person name="Hempel F."/>
            <person name="Henrissat B."/>
            <person name="Hoppner M.P."/>
            <person name="Ishida K."/>
            <person name="Kim E."/>
            <person name="Koreny L."/>
            <person name="Kroth P.G."/>
            <person name="Liu Y."/>
            <person name="Malik S.B."/>
            <person name="Maier U.G."/>
            <person name="McRose D."/>
            <person name="Mock T."/>
            <person name="Neilson J.A."/>
            <person name="Onodera N.T."/>
            <person name="Poole A.M."/>
            <person name="Pritham E.J."/>
            <person name="Richards T.A."/>
            <person name="Rocap G."/>
            <person name="Roy S.W."/>
            <person name="Sarai C."/>
            <person name="Schaack S."/>
            <person name="Shirato S."/>
            <person name="Slamovits C.H."/>
            <person name="Spencer D.F."/>
            <person name="Suzuki S."/>
            <person name="Worden A.Z."/>
            <person name="Zauner S."/>
            <person name="Barry K."/>
            <person name="Bell C."/>
            <person name="Bharti A.K."/>
            <person name="Crow J.A."/>
            <person name="Grimwood J."/>
            <person name="Kramer R."/>
            <person name="Lindquist E."/>
            <person name="Lucas S."/>
            <person name="Salamov A."/>
            <person name="McFadden G.I."/>
            <person name="Lane C.E."/>
            <person name="Keeling P.J."/>
            <person name="Gray M.W."/>
            <person name="Grigoriev I.V."/>
            <person name="Archibald J.M."/>
        </authorList>
    </citation>
    <scope>NUCLEOTIDE SEQUENCE</scope>
    <source>
        <strain evidence="1 3">CCMP2712</strain>
    </source>
</reference>
<reference evidence="3" key="2">
    <citation type="submission" date="2012-11" db="EMBL/GenBank/DDBJ databases">
        <authorList>
            <person name="Kuo A."/>
            <person name="Curtis B.A."/>
            <person name="Tanifuji G."/>
            <person name="Burki F."/>
            <person name="Gruber A."/>
            <person name="Irimia M."/>
            <person name="Maruyama S."/>
            <person name="Arias M.C."/>
            <person name="Ball S.G."/>
            <person name="Gile G.H."/>
            <person name="Hirakawa Y."/>
            <person name="Hopkins J.F."/>
            <person name="Rensing S.A."/>
            <person name="Schmutz J."/>
            <person name="Symeonidi A."/>
            <person name="Elias M."/>
            <person name="Eveleigh R.J."/>
            <person name="Herman E.K."/>
            <person name="Klute M.J."/>
            <person name="Nakayama T."/>
            <person name="Obornik M."/>
            <person name="Reyes-Prieto A."/>
            <person name="Armbrust E.V."/>
            <person name="Aves S.J."/>
            <person name="Beiko R.G."/>
            <person name="Coutinho P."/>
            <person name="Dacks J.B."/>
            <person name="Durnford D.G."/>
            <person name="Fast N.M."/>
            <person name="Green B.R."/>
            <person name="Grisdale C."/>
            <person name="Hempe F."/>
            <person name="Henrissat B."/>
            <person name="Hoppner M.P."/>
            <person name="Ishida K.-I."/>
            <person name="Kim E."/>
            <person name="Koreny L."/>
            <person name="Kroth P.G."/>
            <person name="Liu Y."/>
            <person name="Malik S.-B."/>
            <person name="Maier U.G."/>
            <person name="McRose D."/>
            <person name="Mock T."/>
            <person name="Neilson J.A."/>
            <person name="Onodera N.T."/>
            <person name="Poole A.M."/>
            <person name="Pritham E.J."/>
            <person name="Richards T.A."/>
            <person name="Rocap G."/>
            <person name="Roy S.W."/>
            <person name="Sarai C."/>
            <person name="Schaack S."/>
            <person name="Shirato S."/>
            <person name="Slamovits C.H."/>
            <person name="Spencer D.F."/>
            <person name="Suzuki S."/>
            <person name="Worden A.Z."/>
            <person name="Zauner S."/>
            <person name="Barry K."/>
            <person name="Bell C."/>
            <person name="Bharti A.K."/>
            <person name="Crow J.A."/>
            <person name="Grimwood J."/>
            <person name="Kramer R."/>
            <person name="Lindquist E."/>
            <person name="Lucas S."/>
            <person name="Salamov A."/>
            <person name="McFadden G.I."/>
            <person name="Lane C.E."/>
            <person name="Keeling P.J."/>
            <person name="Gray M.W."/>
            <person name="Grigoriev I.V."/>
            <person name="Archibald J.M."/>
        </authorList>
    </citation>
    <scope>NUCLEOTIDE SEQUENCE</scope>
    <source>
        <strain evidence="3">CCMP2712</strain>
    </source>
</reference>
<sequence length="187" mass="20373">MIHGIIGVCSKTGKTLFSKKFSHAYGLPSSPESDSIDTHKLAALIFAFQLNAGACLSETAGSKSPDPVSLKFLRFGNSMKIFFHCHPDFTNLIVALFVDAQMQEKAAMDLMKVVFLHIQESLPGHLPSGSRFLSGKLQGAGEIVKSSMVQYAQDLLSQLMESMNHNKKSLSWGWASLADQELPSCPP</sequence>
<accession>L1IZ35</accession>
<dbReference type="HOGENOM" id="CLU_1451315_0_0_1"/>
<dbReference type="EMBL" id="JH993026">
    <property type="protein sequence ID" value="EKX41095.1"/>
    <property type="molecule type" value="Genomic_DNA"/>
</dbReference>
<reference evidence="2" key="3">
    <citation type="submission" date="2015-06" db="UniProtKB">
        <authorList>
            <consortium name="EnsemblProtists"/>
        </authorList>
    </citation>
    <scope>IDENTIFICATION</scope>
</reference>
<evidence type="ECO:0000313" key="1">
    <source>
        <dbReference type="EMBL" id="EKX41095.1"/>
    </source>
</evidence>
<evidence type="ECO:0000313" key="3">
    <source>
        <dbReference type="Proteomes" id="UP000011087"/>
    </source>
</evidence>
<dbReference type="RefSeq" id="XP_005828075.1">
    <property type="nucleotide sequence ID" value="XM_005828018.1"/>
</dbReference>
<dbReference type="KEGG" id="gtt:GUITHDRAFT_153922"/>
<evidence type="ECO:0000313" key="2">
    <source>
        <dbReference type="EnsemblProtists" id="EKX41095"/>
    </source>
</evidence>